<reference evidence="1" key="1">
    <citation type="submission" date="2014-09" db="EMBL/GenBank/DDBJ databases">
        <authorList>
            <person name="Magalhaes I.L.F."/>
            <person name="Oliveira U."/>
            <person name="Santos F.R."/>
            <person name="Vidigal T.H.D.A."/>
            <person name="Brescovit A.D."/>
            <person name="Santos A.J."/>
        </authorList>
    </citation>
    <scope>NUCLEOTIDE SEQUENCE</scope>
    <source>
        <tissue evidence="1">Shoot tissue taken approximately 20 cm above the soil surface</tissue>
    </source>
</reference>
<proteinExistence type="predicted"/>
<evidence type="ECO:0000313" key="1">
    <source>
        <dbReference type="EMBL" id="JAD36666.1"/>
    </source>
</evidence>
<reference evidence="1" key="2">
    <citation type="journal article" date="2015" name="Data Brief">
        <title>Shoot transcriptome of the giant reed, Arundo donax.</title>
        <authorList>
            <person name="Barrero R.A."/>
            <person name="Guerrero F.D."/>
            <person name="Moolhuijzen P."/>
            <person name="Goolsby J.A."/>
            <person name="Tidwell J."/>
            <person name="Bellgard S.E."/>
            <person name="Bellgard M.I."/>
        </authorList>
    </citation>
    <scope>NUCLEOTIDE SEQUENCE</scope>
    <source>
        <tissue evidence="1">Shoot tissue taken approximately 20 cm above the soil surface</tissue>
    </source>
</reference>
<dbReference type="AlphaFoldDB" id="A0A0A8ZCZ7"/>
<name>A0A0A8ZCZ7_ARUDO</name>
<protein>
    <submittedName>
        <fullName evidence="1">Uncharacterized protein</fullName>
    </submittedName>
</protein>
<organism evidence="1">
    <name type="scientific">Arundo donax</name>
    <name type="common">Giant reed</name>
    <name type="synonym">Donax arundinaceus</name>
    <dbReference type="NCBI Taxonomy" id="35708"/>
    <lineage>
        <taxon>Eukaryota</taxon>
        <taxon>Viridiplantae</taxon>
        <taxon>Streptophyta</taxon>
        <taxon>Embryophyta</taxon>
        <taxon>Tracheophyta</taxon>
        <taxon>Spermatophyta</taxon>
        <taxon>Magnoliopsida</taxon>
        <taxon>Liliopsida</taxon>
        <taxon>Poales</taxon>
        <taxon>Poaceae</taxon>
        <taxon>PACMAD clade</taxon>
        <taxon>Arundinoideae</taxon>
        <taxon>Arundineae</taxon>
        <taxon>Arundo</taxon>
    </lineage>
</organism>
<sequence>MANDVRAYQWRLIAFRRLTAKAQSHRHSLILHRALSAGQRQEQAPTQLMYYSCTIKKTCGKHH</sequence>
<accession>A0A0A8ZCZ7</accession>
<dbReference type="EMBL" id="GBRH01261229">
    <property type="protein sequence ID" value="JAD36666.1"/>
    <property type="molecule type" value="Transcribed_RNA"/>
</dbReference>